<dbReference type="EMBL" id="CAIJEO010000003">
    <property type="protein sequence ID" value="CAD0088215.1"/>
    <property type="molecule type" value="Genomic_DNA"/>
</dbReference>
<dbReference type="OrthoDB" id="73875at2759"/>
<feature type="domain" description="GH18" evidence="3">
    <location>
        <begin position="23"/>
        <end position="367"/>
    </location>
</feature>
<dbReference type="Gene3D" id="3.20.20.80">
    <property type="entry name" value="Glycosidases"/>
    <property type="match status" value="2"/>
</dbReference>
<comment type="caution">
    <text evidence="4">The sequence shown here is derived from an EMBL/GenBank/DDBJ whole genome shotgun (WGS) entry which is preliminary data.</text>
</comment>
<evidence type="ECO:0000256" key="1">
    <source>
        <dbReference type="ARBA" id="ARBA00008682"/>
    </source>
</evidence>
<dbReference type="PROSITE" id="PS51910">
    <property type="entry name" value="GH18_2"/>
    <property type="match status" value="1"/>
</dbReference>
<dbReference type="AlphaFoldDB" id="A0A9N8JIY5"/>
<dbReference type="FunFam" id="3.10.50.10:FF:000008">
    <property type="entry name" value="Chitinase 11"/>
    <property type="match status" value="1"/>
</dbReference>
<proteinExistence type="inferred from homology"/>
<dbReference type="GO" id="GO:0005975">
    <property type="term" value="P:carbohydrate metabolic process"/>
    <property type="evidence" value="ECO:0007669"/>
    <property type="project" value="InterPro"/>
</dbReference>
<evidence type="ECO:0000313" key="4">
    <source>
        <dbReference type="EMBL" id="CAD0088215.1"/>
    </source>
</evidence>
<dbReference type="PANTHER" id="PTHR11177">
    <property type="entry name" value="CHITINASE"/>
    <property type="match status" value="1"/>
</dbReference>
<evidence type="ECO:0000256" key="2">
    <source>
        <dbReference type="ARBA" id="ARBA00012729"/>
    </source>
</evidence>
<dbReference type="GO" id="GO:0008843">
    <property type="term" value="F:endochitinase activity"/>
    <property type="evidence" value="ECO:0007669"/>
    <property type="project" value="UniProtKB-EC"/>
</dbReference>
<evidence type="ECO:0000259" key="3">
    <source>
        <dbReference type="PROSITE" id="PS51910"/>
    </source>
</evidence>
<keyword evidence="5" id="KW-1185">Reference proteome</keyword>
<reference evidence="4" key="1">
    <citation type="submission" date="2020-06" db="EMBL/GenBank/DDBJ databases">
        <authorList>
            <person name="Onetto C."/>
        </authorList>
    </citation>
    <scope>NUCLEOTIDE SEQUENCE</scope>
</reference>
<evidence type="ECO:0000313" key="5">
    <source>
        <dbReference type="Proteomes" id="UP000714618"/>
    </source>
</evidence>
<accession>A0A9N8JIY5</accession>
<dbReference type="Gene3D" id="3.10.50.10">
    <property type="match status" value="1"/>
</dbReference>
<feature type="non-terminal residue" evidence="4">
    <location>
        <position position="684"/>
    </location>
</feature>
<name>A0A9N8JIY5_9PEZI</name>
<dbReference type="SUPFAM" id="SSF51445">
    <property type="entry name" value="(Trans)glycosidases"/>
    <property type="match status" value="1"/>
</dbReference>
<dbReference type="InterPro" id="IPR011583">
    <property type="entry name" value="Chitinase_II/V-like_cat"/>
</dbReference>
<sequence length="684" mass="74714">TTKDFCGDKTVKQPSCSGTSSNQRSVGYYEGWSLTRSCDTMEPEDIPAGAYTHINFAFAFVDPSSYKIAPMAADQVPLYKRVTGLKDFQPGLEVWISVGGWSMNDPDQPTYNTFSKLAASDSAQRHSSPLCCHWEYPVADDRGGSPDDYDNYVTFLQNLRQALGASGHKYGVSITIPSSYWYMRHFDIQNIAKTIDWFNIMTYDIHGTWDGTIKSLGPIVQPHTNLTEINESLNLLWRNDIDPAQVVLGLGYYGRSFTLSDPECSSPGCTFSGGGSAGPCTGSVGTLSYDEITDVIAAGAKVTLDKDAAVKYAVWGNQWVSYDDKETLAMKIDYANKHCLGGTLVWAVSQDTGGAATDALNAKTGRKQLSLTNKGTGDNSQACFISECSENPTCPFASGFGAVQQINGKPQDVNIGHACPKGQKRTYCCPTNDMPTCRWKGSAPTCGIKGHCDNGDLELTYDTGGCSSGHKVLCCTNSKSDEARSKCVWKGTAPVCRNDNSCPSDHPKEIATSYLGDNQQPCDFEAIKSNTKRLCCTDPSPYNNCEWYSHGESTEGRGKCDGRCPADKQLVATDDACFWGGTRTLCCDPPSTVNDGYVSKFRDELKNVHDNLPCSAKEQYPYKRDVAARGLESRDTSGDLFAAISVLLNSRHEGSYLQQQYMSVFDEVWGMMVSTRPVSTTTWT</sequence>
<dbReference type="InterPro" id="IPR029070">
    <property type="entry name" value="Chitinase_insertion_sf"/>
</dbReference>
<dbReference type="Proteomes" id="UP000714618">
    <property type="component" value="Unassembled WGS sequence"/>
</dbReference>
<dbReference type="SMART" id="SM00636">
    <property type="entry name" value="Glyco_18"/>
    <property type="match status" value="1"/>
</dbReference>
<dbReference type="EC" id="3.2.1.14" evidence="2"/>
<comment type="similarity">
    <text evidence="1">Belongs to the glycosyl hydrolase 18 family. Chitinase class V subfamily.</text>
</comment>
<gene>
    <name evidence="4" type="ORF">AWRI4233_LOCUS1498</name>
</gene>
<dbReference type="InterPro" id="IPR001223">
    <property type="entry name" value="Glyco_hydro18_cat"/>
</dbReference>
<dbReference type="SUPFAM" id="SSF54556">
    <property type="entry name" value="Chitinase insertion domain"/>
    <property type="match status" value="1"/>
</dbReference>
<dbReference type="PANTHER" id="PTHR11177:SF333">
    <property type="entry name" value="CHITINASE"/>
    <property type="match status" value="1"/>
</dbReference>
<organism evidence="4 5">
    <name type="scientific">Aureobasidium mustum</name>
    <dbReference type="NCBI Taxonomy" id="2773714"/>
    <lineage>
        <taxon>Eukaryota</taxon>
        <taxon>Fungi</taxon>
        <taxon>Dikarya</taxon>
        <taxon>Ascomycota</taxon>
        <taxon>Pezizomycotina</taxon>
        <taxon>Dothideomycetes</taxon>
        <taxon>Dothideomycetidae</taxon>
        <taxon>Dothideales</taxon>
        <taxon>Saccotheciaceae</taxon>
        <taxon>Aureobasidium</taxon>
    </lineage>
</organism>
<dbReference type="Pfam" id="PF00704">
    <property type="entry name" value="Glyco_hydro_18"/>
    <property type="match status" value="2"/>
</dbReference>
<dbReference type="InterPro" id="IPR017853">
    <property type="entry name" value="GH"/>
</dbReference>
<dbReference type="InterPro" id="IPR050314">
    <property type="entry name" value="Glycosyl_Hydrlase_18"/>
</dbReference>
<protein>
    <recommendedName>
        <fullName evidence="2">chitinase</fullName>
        <ecNumber evidence="2">3.2.1.14</ecNumber>
    </recommendedName>
</protein>
<dbReference type="GO" id="GO:0008061">
    <property type="term" value="F:chitin binding"/>
    <property type="evidence" value="ECO:0007669"/>
    <property type="project" value="InterPro"/>
</dbReference>